<sequence>MDTFFEATSPRYFFHEAINWGESKIKGSCPHECLNGAFCSKTGTCDCQIFQALGTRCQIVPNMGSGRDGICKTWGQYHFETFDGIYYYFPGSCSYIFAKDCGNLEPQYTVWVHNSPKCLGSVYSCYRSISLFFSNQEEIRIYGHEIRKNGLSLSLPQTIGQVHFEKLADYILVKTTFGFSLAWDGISGIYLKLSEEHRGKSCGLCANYNGIQSDDFVILQDGCEHHPPPLKLVLSPSWNSSSMTDILASGPWGFVFLGLLSIRILGGHCRVWHADMGSAGQTQVPMLVWQTLAEASYPIRRRIFNEIRENDTNTTLCLNAIEDYTEDIAMFANSWLVLTPDDAKCVPTPSDFPNPCSSGMPAFEVTDDDETYCRAATEYARACSHAGFPIQDWRDDFPACTDKCDDSFVHRDCISCCPPSCTFDKQCLGSNLHCLDGCYCADGLIMDNGTCISLESCPCTFHGLAYSVGSKIEQECTECVFQCSVVGDSHFTTFDGRHYSFIGLCQYILVKGTGKDRFTITLQKAHCEQNLGLVCLQSITLILEDDFNKQVTLSRGGQILTSPNQGFTLNGIVEIQTLSSLFILLRTTFGLKILFAIDGERIYIQLSSAWKRRTLGLCGTFNGNIRDDFLSPSGMIEGTPQLHAHAWRVSSTCFAPVHVPMVDPCNINQQNIGYAAHCDVIHQELFAPCHVYVSPGLYYQLCRHDACKCGSPCLCNALAHYAYLCAQRGVPIDFRAQISICAVVCQKGMLYHHCSSHCLRSCTSLSSPEQCKDDCAEGCNCPEGKFYEDTLNFCVPIYHCRCHYRGSIYQPESSSQHLLAYVQCSNGTVKCDEAATPSTEFPDPDLPAGGINCETTCANLAMNFTCAPSSPCISGCVCAAGEWQSTKGNAMSLKAVPASGKTGSTSQGKSSLHRVIPDVCRRGMFNCTYYPCPAVCTVYGDRHYHSFDGLEYDYISDCQVFLIKSTDDSDISVISQNKKCFDNDIVCSKSVLISVGDTEIYLNDAPYKQRSGFSLESKPEYQLWKAGFYIVIYFPEEDITILWDEKTTIHIKVGPQWKNKLAGLCGNFDKCTSNDMTTSNNIEVRNAQVFGDSWALGQCEAFIEALKPCEAHQNKFPYAKRECSILYSDVFAPCRNVIDVTSFAKNCHEDTCNCHLGGDCECLCTSVAAYAYKCCQEGVPVHWRSPTVCALDCEYYNQGLCIFTSGRPILSGRRAVYGELWYRVSSDVQTKTRRILSPDDSWFLCPDSSGKVPLGSGICREVVVLAVHAAGWLGEGPYMLASYGQSGLVLGANVTSRSIFSLPRSSDRSNLFFIFMITPGLFKEKTSSSALVSLESAERPNYFLYVHDNDTLSLLLWRENSEFRQRATFFHHQGLWIPGYSAFELYSKKGYFIVFMGSSVKASKYDDSEEFKQSSSFSIEAKSRQWYLTGGCVSGDMNLVPLRVLKHAVIQKPWPVHSFHRVEGCLPYCPKHMILDEVTLKCVYPEDCIPLFPTEPALMPPDMATPSDMTPTPGLECEPQQFDPVYNCSQYICLNMEWTFYNWSLNCPKDLEMPDCGFRGWPVQVNTDICCPEWECPLLDPITRFSGPRSRCSMLSELSIITFDGNSAALSSMASYILVRIPGEVVVVHIDKCSVNQNGHAFKKPASFGRISGLCFKKLNVTTSIHKILINRVARKVDVDSIVVPLPFSSHELFIEDSGTMYVITTPSGLIIKWAHLTGIIDIHFGPQFNLSSYTEGLCGICNDNPDDDLRMQNGTIITNMEDIELFIGSWETEKSFEVTMRRPVRNCTEYDCSHCIELLNREVFIPCHDKVSPRDFCEKMWINYTYFWSYECDAISAYVALCNKFDICVQWRTPDYCPLSCPEGKEYQPCVRPCEARTCLNKWFYGHSSCLNLREDCVCKDGTILHRPDKALCIPEQECVCTDSEEHPHSAGEIWNGGIDECTLYKCLEDGSIIPVEPVCEEEPSPICEREAEVVIEIVDKITCCSKEVCGCDMTLCDRTIPICTGSQKLTIGYSALSCCPQYVCECDTLRCPHIATPLCREDQFVLQVRQGEPCCFYPSCENMFFVRHALNRLHNVLMGNSSRLISILHIYVVLSSIVICEQDLCPPPSLECAKDMNLVKENVSGQCCPNWHCECNCENLVMPTCEVGEFATIDQNFQTDCGCVQYLCEKDDVCVFQEASVLNPGQSLIKYLEEDFCYTIECLDEKDNYTDFHTLNVTMVNCSKDCDVHQIYIPSSSDYDCCGTCKNISCKFHMENGTSVIYEKNYIGKIYREKHTSEGSTWHYNCSTYECVNTEEGSTILNYSMVCPPFNETECKLNEGIVKLYNEGCCKICKREERMCQKVIIKSIIKKQDCVSQSSISVASCDGKCPSATIYNINVESHLRFCKCCRENGVRNVTVPLHCSGNGTEVTYTLQEPIDCTCQWN</sequence>
<dbReference type="SUPFAM" id="SSF57567">
    <property type="entry name" value="Serine protease inhibitors"/>
    <property type="match status" value="3"/>
</dbReference>
<dbReference type="Proteomes" id="UP001623349">
    <property type="component" value="Unassembled WGS sequence"/>
</dbReference>
<evidence type="ECO:0000256" key="2">
    <source>
        <dbReference type="ARBA" id="ARBA00022525"/>
    </source>
</evidence>
<evidence type="ECO:0000256" key="4">
    <source>
        <dbReference type="ARBA" id="ARBA00023180"/>
    </source>
</evidence>
<dbReference type="PROSITE" id="PS51233">
    <property type="entry name" value="VWFD"/>
    <property type="match status" value="4"/>
</dbReference>
<keyword evidence="3 6" id="KW-1015">Disulfide bond</keyword>
<dbReference type="Gene3D" id="2.80.10.50">
    <property type="match status" value="1"/>
</dbReference>
<dbReference type="PROSITE" id="PS01225">
    <property type="entry name" value="CTCK_2"/>
    <property type="match status" value="1"/>
</dbReference>
<evidence type="ECO:0000259" key="8">
    <source>
        <dbReference type="PROSITE" id="PS51233"/>
    </source>
</evidence>
<evidence type="ECO:0000313" key="9">
    <source>
        <dbReference type="EMBL" id="GAB1295552.1"/>
    </source>
</evidence>
<keyword evidence="10" id="KW-1185">Reference proteome</keyword>
<dbReference type="PANTHER" id="PTHR11339:SF225">
    <property type="entry name" value="OTOGELIN-LIKE PROTEIN"/>
    <property type="match status" value="1"/>
</dbReference>
<comment type="caution">
    <text evidence="9">The sequence shown here is derived from an EMBL/GenBank/DDBJ whole genome shotgun (WGS) entry which is preliminary data.</text>
</comment>
<dbReference type="InterPro" id="IPR001846">
    <property type="entry name" value="VWF_type-D"/>
</dbReference>
<dbReference type="InterPro" id="IPR058755">
    <property type="entry name" value="Fn1-VW_OTOGL"/>
</dbReference>
<dbReference type="Pfam" id="PF01826">
    <property type="entry name" value="TIL"/>
    <property type="match status" value="1"/>
</dbReference>
<dbReference type="Pfam" id="PF25961">
    <property type="entry name" value="OTOGL_N"/>
    <property type="match status" value="1"/>
</dbReference>
<dbReference type="SMART" id="SM00216">
    <property type="entry name" value="VWD"/>
    <property type="match status" value="4"/>
</dbReference>
<dbReference type="Pfam" id="PF08742">
    <property type="entry name" value="C8"/>
    <property type="match status" value="4"/>
</dbReference>
<dbReference type="SMART" id="SM00041">
    <property type="entry name" value="CT"/>
    <property type="match status" value="1"/>
</dbReference>
<dbReference type="EMBL" id="BAAFST010000010">
    <property type="protein sequence ID" value="GAB1295552.1"/>
    <property type="molecule type" value="Genomic_DNA"/>
</dbReference>
<dbReference type="InterPro" id="IPR014853">
    <property type="entry name" value="VWF/SSPO/ZAN-like_Cys-rich_dom"/>
</dbReference>
<dbReference type="Pfam" id="PF25960">
    <property type="entry name" value="Fn1-VW_OTOGL"/>
    <property type="match status" value="1"/>
</dbReference>
<dbReference type="InterPro" id="IPR036195">
    <property type="entry name" value="AbfB_ABD_sf"/>
</dbReference>
<dbReference type="InterPro" id="IPR036084">
    <property type="entry name" value="Ser_inhib-like_sf"/>
</dbReference>
<dbReference type="InterPro" id="IPR002919">
    <property type="entry name" value="TIL_dom"/>
</dbReference>
<dbReference type="InterPro" id="IPR006207">
    <property type="entry name" value="Cys_knot_C"/>
</dbReference>
<dbReference type="InterPro" id="IPR007934">
    <property type="entry name" value="AbfB_ABD"/>
</dbReference>
<dbReference type="SMART" id="SM00832">
    <property type="entry name" value="C8"/>
    <property type="match status" value="3"/>
</dbReference>
<dbReference type="Pfam" id="PF00094">
    <property type="entry name" value="VWD"/>
    <property type="match status" value="4"/>
</dbReference>
<keyword evidence="4" id="KW-0325">Glycoprotein</keyword>
<evidence type="ECO:0000259" key="7">
    <source>
        <dbReference type="PROSITE" id="PS01225"/>
    </source>
</evidence>
<feature type="domain" description="CTCK" evidence="7">
    <location>
        <begin position="2335"/>
        <end position="2427"/>
    </location>
</feature>
<proteinExistence type="inferred from homology"/>
<reference evidence="9 10" key="1">
    <citation type="submission" date="2024-08" db="EMBL/GenBank/DDBJ databases">
        <title>The draft genome of Apodemus speciosus.</title>
        <authorList>
            <person name="Nabeshima K."/>
            <person name="Suzuki S."/>
            <person name="Onuma M."/>
        </authorList>
    </citation>
    <scope>NUCLEOTIDE SEQUENCE [LARGE SCALE GENOMIC DNA]</scope>
    <source>
        <strain evidence="9">IB14-021</strain>
    </source>
</reference>
<dbReference type="SUPFAM" id="SSF110221">
    <property type="entry name" value="AbfB domain"/>
    <property type="match status" value="1"/>
</dbReference>
<dbReference type="CDD" id="cd19941">
    <property type="entry name" value="TIL"/>
    <property type="match status" value="2"/>
</dbReference>
<evidence type="ECO:0000256" key="6">
    <source>
        <dbReference type="PROSITE-ProRule" id="PRU00039"/>
    </source>
</evidence>
<name>A0ABQ0F8K4_APOSI</name>
<evidence type="ECO:0000313" key="10">
    <source>
        <dbReference type="Proteomes" id="UP001623349"/>
    </source>
</evidence>
<evidence type="ECO:0000256" key="3">
    <source>
        <dbReference type="ARBA" id="ARBA00023157"/>
    </source>
</evidence>
<dbReference type="Pfam" id="PF25962">
    <property type="entry name" value="TIL_OTOGL_Mucin"/>
    <property type="match status" value="1"/>
</dbReference>
<accession>A0ABQ0F8K4</accession>
<gene>
    <name evidence="9" type="ORF">APTSU1_001078600</name>
</gene>
<keyword evidence="2" id="KW-0964">Secreted</keyword>
<evidence type="ECO:0000256" key="5">
    <source>
        <dbReference type="ARBA" id="ARBA00061260"/>
    </source>
</evidence>
<dbReference type="InterPro" id="IPR050780">
    <property type="entry name" value="Mucin_vWF_Thrombospondin_sf"/>
</dbReference>
<dbReference type="Gene3D" id="2.10.25.10">
    <property type="entry name" value="Laminin"/>
    <property type="match status" value="3"/>
</dbReference>
<feature type="disulfide bond" evidence="6">
    <location>
        <begin position="2356"/>
        <end position="2405"/>
    </location>
</feature>
<comment type="caution">
    <text evidence="6">Lacks conserved residue(s) required for the propagation of feature annotation.</text>
</comment>
<organism evidence="9 10">
    <name type="scientific">Apodemus speciosus</name>
    <name type="common">Large Japanese field mouse</name>
    <dbReference type="NCBI Taxonomy" id="105296"/>
    <lineage>
        <taxon>Eukaryota</taxon>
        <taxon>Metazoa</taxon>
        <taxon>Chordata</taxon>
        <taxon>Craniata</taxon>
        <taxon>Vertebrata</taxon>
        <taxon>Euteleostomi</taxon>
        <taxon>Mammalia</taxon>
        <taxon>Eutheria</taxon>
        <taxon>Euarchontoglires</taxon>
        <taxon>Glires</taxon>
        <taxon>Rodentia</taxon>
        <taxon>Myomorpha</taxon>
        <taxon>Muroidea</taxon>
        <taxon>Muridae</taxon>
        <taxon>Murinae</taxon>
        <taxon>Apodemus</taxon>
    </lineage>
</organism>
<comment type="similarity">
    <text evidence="5">Belongs to the otogelin family.</text>
</comment>
<dbReference type="Pfam" id="PF05270">
    <property type="entry name" value="AbfB"/>
    <property type="match status" value="1"/>
</dbReference>
<feature type="domain" description="VWFD" evidence="8">
    <location>
        <begin position="69"/>
        <end position="245"/>
    </location>
</feature>
<feature type="domain" description="VWFD" evidence="8">
    <location>
        <begin position="481"/>
        <end position="654"/>
    </location>
</feature>
<protein>
    <submittedName>
        <fullName evidence="9">Otogelin-like protein</fullName>
    </submittedName>
</protein>
<dbReference type="InterPro" id="IPR058754">
    <property type="entry name" value="OTOGL-like_N"/>
</dbReference>
<dbReference type="PANTHER" id="PTHR11339">
    <property type="entry name" value="EXTRACELLULAR MATRIX GLYCOPROTEIN RELATED"/>
    <property type="match status" value="1"/>
</dbReference>
<dbReference type="InterPro" id="IPR058753">
    <property type="entry name" value="TIL_OTOGL_Mucin"/>
</dbReference>
<comment type="subcellular location">
    <subcellularLocation>
        <location evidence="1">Secreted</location>
    </subcellularLocation>
</comment>
<feature type="domain" description="VWFD" evidence="8">
    <location>
        <begin position="934"/>
        <end position="1110"/>
    </location>
</feature>
<evidence type="ECO:0000256" key="1">
    <source>
        <dbReference type="ARBA" id="ARBA00004613"/>
    </source>
</evidence>
<feature type="domain" description="VWFD" evidence="8">
    <location>
        <begin position="1590"/>
        <end position="1779"/>
    </location>
</feature>